<name>A0A4Q7N3V0_9BACT</name>
<comment type="caution">
    <text evidence="3">The sequence shown here is derived from an EMBL/GenBank/DDBJ whole genome shotgun (WGS) entry which is preliminary data.</text>
</comment>
<evidence type="ECO:0000256" key="1">
    <source>
        <dbReference type="SAM" id="SignalP"/>
    </source>
</evidence>
<gene>
    <name evidence="3" type="ORF">EV199_1528</name>
</gene>
<dbReference type="PANTHER" id="PTHR40446:SF2">
    <property type="entry name" value="N-ACETYLGLUCOSAMINE-1-PHOSPHODIESTER ALPHA-N-ACETYLGLUCOSAMINIDASE"/>
    <property type="match status" value="1"/>
</dbReference>
<feature type="domain" description="Phosphodiester glycosidase" evidence="2">
    <location>
        <begin position="93"/>
        <end position="312"/>
    </location>
</feature>
<evidence type="ECO:0000313" key="4">
    <source>
        <dbReference type="Proteomes" id="UP000293874"/>
    </source>
</evidence>
<dbReference type="RefSeq" id="WP_158644055.1">
    <property type="nucleotide sequence ID" value="NZ_CP042431.1"/>
</dbReference>
<accession>A0A4Q7N3V0</accession>
<dbReference type="EMBL" id="SGXA01000001">
    <property type="protein sequence ID" value="RZS75656.1"/>
    <property type="molecule type" value="Genomic_DNA"/>
</dbReference>
<dbReference type="Proteomes" id="UP000293874">
    <property type="component" value="Unassembled WGS sequence"/>
</dbReference>
<keyword evidence="4" id="KW-1185">Reference proteome</keyword>
<organism evidence="3 4">
    <name type="scientific">Pseudobacter ginsenosidimutans</name>
    <dbReference type="NCBI Taxonomy" id="661488"/>
    <lineage>
        <taxon>Bacteria</taxon>
        <taxon>Pseudomonadati</taxon>
        <taxon>Bacteroidota</taxon>
        <taxon>Chitinophagia</taxon>
        <taxon>Chitinophagales</taxon>
        <taxon>Chitinophagaceae</taxon>
        <taxon>Pseudobacter</taxon>
    </lineage>
</organism>
<feature type="signal peptide" evidence="1">
    <location>
        <begin position="1"/>
        <end position="21"/>
    </location>
</feature>
<evidence type="ECO:0000259" key="2">
    <source>
        <dbReference type="Pfam" id="PF09992"/>
    </source>
</evidence>
<proteinExistence type="predicted"/>
<dbReference type="Pfam" id="PF09992">
    <property type="entry name" value="NAGPA"/>
    <property type="match status" value="1"/>
</dbReference>
<protein>
    <submittedName>
        <fullName evidence="3">Uncharacterized protein DUF2233</fullName>
    </submittedName>
</protein>
<keyword evidence="1" id="KW-0732">Signal</keyword>
<sequence>MKRSFLLGSILFVLNVPFSFARQNWQRADSLFAPLPPGIKVFYSKDSLNGRPFSAYFVEADLKDKKLDFTAQTGHGKRYTPSQYYANENQPYLVVNATFFSFNTNQNLNLVMKDGVQVAYNNPSLKSKGVDSFYYPTYGAIGINKRRNADVAWIFTDTTMRWPYAFQERPVVAKGTTPDPTIRNLNTLDRWKWWRMKTAVGGGPVLVKDHEIFIPFREEQKFVNGENDRHPRTAMGYTANGQLIILVVQGRTPGVAEGTTLKETAIILRDLGCVEAVNLDGGGSSCMLVNGKETIKPSDKEGQRPVPAVFIIQRKYSKKEMKP</sequence>
<feature type="chain" id="PRO_5020803236" evidence="1">
    <location>
        <begin position="22"/>
        <end position="323"/>
    </location>
</feature>
<reference evidence="3 4" key="1">
    <citation type="submission" date="2019-02" db="EMBL/GenBank/DDBJ databases">
        <title>Genomic Encyclopedia of Type Strains, Phase IV (KMG-IV): sequencing the most valuable type-strain genomes for metagenomic binning, comparative biology and taxonomic classification.</title>
        <authorList>
            <person name="Goeker M."/>
        </authorList>
    </citation>
    <scope>NUCLEOTIDE SEQUENCE [LARGE SCALE GENOMIC DNA]</scope>
    <source>
        <strain evidence="3 4">DSM 18116</strain>
    </source>
</reference>
<dbReference type="AlphaFoldDB" id="A0A4Q7N3V0"/>
<dbReference type="InterPro" id="IPR018711">
    <property type="entry name" value="NAGPA"/>
</dbReference>
<evidence type="ECO:0000313" key="3">
    <source>
        <dbReference type="EMBL" id="RZS75656.1"/>
    </source>
</evidence>
<dbReference type="OrthoDB" id="9809781at2"/>
<dbReference type="PANTHER" id="PTHR40446">
    <property type="entry name" value="N-ACETYLGLUCOSAMINE-1-PHOSPHODIESTER ALPHA-N-ACETYLGLUCOSAMINIDASE"/>
    <property type="match status" value="1"/>
</dbReference>